<accession>A0AB73T057</accession>
<sequence>MEIKNITAMQQDAPDQGKLRLSVVSNTGYAPIQDAVIDISYTGDPESTVEEVTTDQNGQTETLELPAPPLEYSMAPSENQPYSEYTFRVSAPGYETLTISGAEILPDATALQEIRLRPLAPGETIDNIVIPAHTLFGDYPPKIAEAEIKPVSQFGEIVLSRVVVPEFVVVHDGSPMDTTATDYYVRYKDYIKNVASSEIYATWPAATIRANVLAIMSFTLNRVYTEWYRNKGFDFTITSSTAFDHKWIYGRNIFESISVIVDELFANYLSRPNVKQPILTQYCDGQRVSCPNWMTQWGSKSLGDQGYQAIEILRYYYGDNMYINTAEEVSGIPSSWPGYALDIGSSGAKVLQMQEQINAISNNYPLIPKIAEDGIFGEGTQNAVRVFQSVFGLPQTGVVDYSTWFKIQEIYVAVTRIAELNP</sequence>
<dbReference type="SUPFAM" id="SSF47090">
    <property type="entry name" value="PGBD-like"/>
    <property type="match status" value="1"/>
</dbReference>
<gene>
    <name evidence="2" type="ORF">C7383_114115</name>
</gene>
<dbReference type="InterPro" id="IPR036365">
    <property type="entry name" value="PGBD-like_sf"/>
</dbReference>
<protein>
    <submittedName>
        <fullName evidence="2">Peptidoglycan binding protein</fullName>
    </submittedName>
</protein>
<reference evidence="2 3" key="1">
    <citation type="submission" date="2018-05" db="EMBL/GenBank/DDBJ databases">
        <authorList>
            <person name="Goeker M."/>
            <person name="Huntemann M."/>
            <person name="Clum A."/>
            <person name="Pillay M."/>
            <person name="Palaniappan K."/>
            <person name="Varghese N."/>
            <person name="Mikhailova N."/>
            <person name="Stamatis D."/>
            <person name="Reddy T."/>
            <person name="Daum C."/>
            <person name="Shapiro N."/>
            <person name="Ivanova N."/>
            <person name="Kyrpides N."/>
            <person name="Woyke T."/>
        </authorList>
    </citation>
    <scope>NUCLEOTIDE SEQUENCE [LARGE SCALE GENOMIC DNA]</scope>
    <source>
        <strain evidence="2 3">DSM 26524</strain>
    </source>
</reference>
<dbReference type="Proteomes" id="UP000245412">
    <property type="component" value="Unassembled WGS sequence"/>
</dbReference>
<dbReference type="InterPro" id="IPR002477">
    <property type="entry name" value="Peptidoglycan-bd-like"/>
</dbReference>
<dbReference type="Gene3D" id="2.60.40.1120">
    <property type="entry name" value="Carboxypeptidase-like, regulatory domain"/>
    <property type="match status" value="1"/>
</dbReference>
<dbReference type="Pfam" id="PF01471">
    <property type="entry name" value="PG_binding_1"/>
    <property type="match status" value="1"/>
</dbReference>
<dbReference type="Gene3D" id="1.10.101.10">
    <property type="entry name" value="PGBD-like superfamily/PGBD"/>
    <property type="match status" value="1"/>
</dbReference>
<comment type="caution">
    <text evidence="2">The sequence shown here is derived from an EMBL/GenBank/DDBJ whole genome shotgun (WGS) entry which is preliminary data.</text>
</comment>
<proteinExistence type="predicted"/>
<evidence type="ECO:0000259" key="1">
    <source>
        <dbReference type="Pfam" id="PF01471"/>
    </source>
</evidence>
<evidence type="ECO:0000313" key="2">
    <source>
        <dbReference type="EMBL" id="PWJ73146.1"/>
    </source>
</evidence>
<dbReference type="InterPro" id="IPR036366">
    <property type="entry name" value="PGBDSf"/>
</dbReference>
<dbReference type="EMBL" id="QGGY01000014">
    <property type="protein sequence ID" value="PWJ73146.1"/>
    <property type="molecule type" value="Genomic_DNA"/>
</dbReference>
<feature type="domain" description="Peptidoglycan binding-like" evidence="1">
    <location>
        <begin position="346"/>
        <end position="404"/>
    </location>
</feature>
<organism evidence="2 3">
    <name type="scientific">Murimonas intestini</name>
    <dbReference type="NCBI Taxonomy" id="1337051"/>
    <lineage>
        <taxon>Bacteria</taxon>
        <taxon>Bacillati</taxon>
        <taxon>Bacillota</taxon>
        <taxon>Clostridia</taxon>
        <taxon>Lachnospirales</taxon>
        <taxon>Lachnospiraceae</taxon>
        <taxon>Murimonas</taxon>
    </lineage>
</organism>
<evidence type="ECO:0000313" key="3">
    <source>
        <dbReference type="Proteomes" id="UP000245412"/>
    </source>
</evidence>
<keyword evidence="3" id="KW-1185">Reference proteome</keyword>
<name>A0AB73T057_9FIRM</name>
<dbReference type="RefSeq" id="WP_109748006.1">
    <property type="nucleotide sequence ID" value="NZ_JANKBI010000014.1"/>
</dbReference>
<dbReference type="AlphaFoldDB" id="A0AB73T057"/>